<protein>
    <submittedName>
        <fullName evidence="1">Uncharacterized protein</fullName>
    </submittedName>
</protein>
<dbReference type="EMBL" id="JANBPG010000958">
    <property type="protein sequence ID" value="KAJ1892642.1"/>
    <property type="molecule type" value="Genomic_DNA"/>
</dbReference>
<organism evidence="1 2">
    <name type="scientific">Kickxella alabastrina</name>
    <dbReference type="NCBI Taxonomy" id="61397"/>
    <lineage>
        <taxon>Eukaryota</taxon>
        <taxon>Fungi</taxon>
        <taxon>Fungi incertae sedis</taxon>
        <taxon>Zoopagomycota</taxon>
        <taxon>Kickxellomycotina</taxon>
        <taxon>Kickxellomycetes</taxon>
        <taxon>Kickxellales</taxon>
        <taxon>Kickxellaceae</taxon>
        <taxon>Kickxella</taxon>
    </lineage>
</organism>
<keyword evidence="2" id="KW-1185">Reference proteome</keyword>
<reference evidence="1" key="1">
    <citation type="submission" date="2022-07" db="EMBL/GenBank/DDBJ databases">
        <title>Phylogenomic reconstructions and comparative analyses of Kickxellomycotina fungi.</title>
        <authorList>
            <person name="Reynolds N.K."/>
            <person name="Stajich J.E."/>
            <person name="Barry K."/>
            <person name="Grigoriev I.V."/>
            <person name="Crous P."/>
            <person name="Smith M.E."/>
        </authorList>
    </citation>
    <scope>NUCLEOTIDE SEQUENCE</scope>
    <source>
        <strain evidence="1">Benny 63K</strain>
    </source>
</reference>
<evidence type="ECO:0000313" key="1">
    <source>
        <dbReference type="EMBL" id="KAJ1892642.1"/>
    </source>
</evidence>
<sequence>MQPLEWVTTNGTASGSDVFQTGNEDCWVVIHGSDNLTWYQFDAHKVGWIISGVFALAATIISSIHIAYHLRHYTKPRQQRHIVRIILIIPIYSIISFLSYRFYREAPYYTAVRDCYEAFAIAAFYMLLLQYIGDSSAEQKRSMLEKRGLKWTFPFNCFEMRPAGRRTFVLLKWGILQYVIVSPVNTLVTIIAHANDVFCPDSMRPKYAHFWVAIIDFVSISVAMYSLVSLYRVIKEDVKNEKPFLKFVAIKAIVFLTFWEGFIFSWLGSNNINVIKGTKYWSKDNVVAGLTALVICIEMVLFAALFIKAFPVQAYKRPDGTHRTPMRRAFIDSLNFGDFFIEIWYHLRWLAAPITRRHPDEPDTEKGRFGRMDINGAAHYGIDKQTGLLDAAKEMEETLPLQPIPPAEFAPPAATPACAMSTLAMYYQQLVDLPAAQSACALIGIPKLAPYWPALIGLSVLFQLLRLSSNALSSLVFGTKFDSLSARQKYDWGIRLVSQVHAILVVVLAIPIFFKEELIEDTIYGFNEYAGWVYTIICG</sequence>
<proteinExistence type="predicted"/>
<dbReference type="Proteomes" id="UP001150581">
    <property type="component" value="Unassembled WGS sequence"/>
</dbReference>
<gene>
    <name evidence="1" type="ORF">LPJ66_006223</name>
</gene>
<evidence type="ECO:0000313" key="2">
    <source>
        <dbReference type="Proteomes" id="UP001150581"/>
    </source>
</evidence>
<comment type="caution">
    <text evidence="1">The sequence shown here is derived from an EMBL/GenBank/DDBJ whole genome shotgun (WGS) entry which is preliminary data.</text>
</comment>
<name>A0ACC1ICB5_9FUNG</name>
<accession>A0ACC1ICB5</accession>